<dbReference type="InterPro" id="IPR013040">
    <property type="entry name" value="Coatomer_gsu_app_Ig-like_dom"/>
</dbReference>
<keyword evidence="18" id="KW-1185">Reference proteome</keyword>
<dbReference type="GO" id="GO:0000139">
    <property type="term" value="C:Golgi membrane"/>
    <property type="evidence" value="ECO:0007669"/>
    <property type="project" value="UniProtKB-SubCell"/>
</dbReference>
<dbReference type="GO" id="GO:0072384">
    <property type="term" value="P:organelle transport along microtubule"/>
    <property type="evidence" value="ECO:0007669"/>
    <property type="project" value="TreeGrafter"/>
</dbReference>
<dbReference type="FunFam" id="2.60.40.1480:FF:000001">
    <property type="entry name" value="Coatomer subunit gamma"/>
    <property type="match status" value="1"/>
</dbReference>
<dbReference type="Gene3D" id="3.30.310.10">
    <property type="entry name" value="TATA-Binding Protein"/>
    <property type="match status" value="1"/>
</dbReference>
<dbReference type="InterPro" id="IPR017106">
    <property type="entry name" value="Coatomer_gsu"/>
</dbReference>
<evidence type="ECO:0000256" key="10">
    <source>
        <dbReference type="ARBA" id="ARBA00023136"/>
    </source>
</evidence>
<evidence type="ECO:0000259" key="15">
    <source>
        <dbReference type="Pfam" id="PF08752"/>
    </source>
</evidence>
<accession>A0AA35SXT3</accession>
<dbReference type="InterPro" id="IPR013041">
    <property type="entry name" value="Clathrin_app_Ig-like_sf"/>
</dbReference>
<dbReference type="InterPro" id="IPR002553">
    <property type="entry name" value="Clathrin/coatomer_adapt-like_N"/>
</dbReference>
<dbReference type="SUPFAM" id="SSF55711">
    <property type="entry name" value="Subdomain of clathrin and coatomer appendage domain"/>
    <property type="match status" value="1"/>
</dbReference>
<dbReference type="Gene3D" id="1.25.10.10">
    <property type="entry name" value="Leucine-rich Repeat Variant"/>
    <property type="match status" value="2"/>
</dbReference>
<name>A0AA35SXT3_GEOBA</name>
<evidence type="ECO:0000256" key="9">
    <source>
        <dbReference type="ARBA" id="ARBA00023034"/>
    </source>
</evidence>
<evidence type="ECO:0000256" key="8">
    <source>
        <dbReference type="ARBA" id="ARBA00022927"/>
    </source>
</evidence>
<dbReference type="Pfam" id="PF08752">
    <property type="entry name" value="COP-gamma_platf"/>
    <property type="match status" value="1"/>
</dbReference>
<reference evidence="17" key="1">
    <citation type="submission" date="2023-03" db="EMBL/GenBank/DDBJ databases">
        <authorList>
            <person name="Steffen K."/>
            <person name="Cardenas P."/>
        </authorList>
    </citation>
    <scope>NUCLEOTIDE SEQUENCE</scope>
</reference>
<organism evidence="17 18">
    <name type="scientific">Geodia barretti</name>
    <name type="common">Barrett's horny sponge</name>
    <dbReference type="NCBI Taxonomy" id="519541"/>
    <lineage>
        <taxon>Eukaryota</taxon>
        <taxon>Metazoa</taxon>
        <taxon>Porifera</taxon>
        <taxon>Demospongiae</taxon>
        <taxon>Heteroscleromorpha</taxon>
        <taxon>Tetractinellida</taxon>
        <taxon>Astrophorina</taxon>
        <taxon>Geodiidae</taxon>
        <taxon>Geodia</taxon>
    </lineage>
</organism>
<dbReference type="Gene3D" id="2.60.40.1480">
    <property type="entry name" value="Coatomer, gamma subunit, appendage domain"/>
    <property type="match status" value="1"/>
</dbReference>
<evidence type="ECO:0000313" key="17">
    <source>
        <dbReference type="EMBL" id="CAI8036991.1"/>
    </source>
</evidence>
<dbReference type="Proteomes" id="UP001174909">
    <property type="component" value="Unassembled WGS sequence"/>
</dbReference>
<comment type="function">
    <text evidence="12 13">The coatomer is a cytosolic protein complex that binds to dilysine motifs and reversibly associates with Golgi non-clathrin-coated vesicles, which further mediate biosynthetic protein transport from the ER, via the Golgi up to the trans Golgi network. Coatomer complex is required for budding from Golgi membranes, and is essential for the retrograde Golgi-to-ER transport of dilysine-tagged proteins.</text>
</comment>
<keyword evidence="5 13" id="KW-0963">Cytoplasm</keyword>
<proteinExistence type="inferred from homology"/>
<evidence type="ECO:0000256" key="2">
    <source>
        <dbReference type="ARBA" id="ARBA00010720"/>
    </source>
</evidence>
<keyword evidence="11 13" id="KW-0968">Cytoplasmic vesicle</keyword>
<dbReference type="EMBL" id="CASHTH010002909">
    <property type="protein sequence ID" value="CAI8036991.1"/>
    <property type="molecule type" value="Genomic_DNA"/>
</dbReference>
<dbReference type="InterPro" id="IPR016024">
    <property type="entry name" value="ARM-type_fold"/>
</dbReference>
<dbReference type="InterPro" id="IPR009028">
    <property type="entry name" value="Coatomer/calthrin_app_sub_C"/>
</dbReference>
<dbReference type="GO" id="GO:0005793">
    <property type="term" value="C:endoplasmic reticulum-Golgi intermediate compartment"/>
    <property type="evidence" value="ECO:0007669"/>
    <property type="project" value="TreeGrafter"/>
</dbReference>
<dbReference type="GO" id="GO:0030126">
    <property type="term" value="C:COPI vesicle coat"/>
    <property type="evidence" value="ECO:0007669"/>
    <property type="project" value="InterPro"/>
</dbReference>
<dbReference type="FunFam" id="3.30.310.10:FF:000011">
    <property type="entry name" value="Coatomer subunit gamma"/>
    <property type="match status" value="1"/>
</dbReference>
<dbReference type="Pfam" id="PF01602">
    <property type="entry name" value="Adaptin_N"/>
    <property type="match status" value="1"/>
</dbReference>
<dbReference type="PANTHER" id="PTHR10261:SF0">
    <property type="entry name" value="COATOMER SUBUNIT GAMMA-2"/>
    <property type="match status" value="1"/>
</dbReference>
<dbReference type="InterPro" id="IPR032154">
    <property type="entry name" value="Coatomer_g_Cpla"/>
</dbReference>
<dbReference type="InterPro" id="IPR037067">
    <property type="entry name" value="Coatomer_gsu_app_sf"/>
</dbReference>
<keyword evidence="4 13" id="KW-0813">Transport</keyword>
<evidence type="ECO:0000256" key="3">
    <source>
        <dbReference type="ARBA" id="ARBA00011775"/>
    </source>
</evidence>
<keyword evidence="8 13" id="KW-0653">Protein transport</keyword>
<dbReference type="GO" id="GO:0006891">
    <property type="term" value="P:intra-Golgi vesicle-mediated transport"/>
    <property type="evidence" value="ECO:0007669"/>
    <property type="project" value="TreeGrafter"/>
</dbReference>
<dbReference type="GO" id="GO:0005198">
    <property type="term" value="F:structural molecule activity"/>
    <property type="evidence" value="ECO:0007669"/>
    <property type="project" value="InterPro"/>
</dbReference>
<evidence type="ECO:0000256" key="12">
    <source>
        <dbReference type="ARBA" id="ARBA00025536"/>
    </source>
</evidence>
<keyword evidence="9 13" id="KW-0333">Golgi apparatus</keyword>
<dbReference type="InterPro" id="IPR011989">
    <property type="entry name" value="ARM-like"/>
</dbReference>
<evidence type="ECO:0000256" key="11">
    <source>
        <dbReference type="ARBA" id="ARBA00023329"/>
    </source>
</evidence>
<dbReference type="FunFam" id="1.25.10.10:FF:000071">
    <property type="entry name" value="Coatomer subunit gamma"/>
    <property type="match status" value="1"/>
</dbReference>
<feature type="domain" description="Coatomer subunit gamma C-terminal" evidence="16">
    <location>
        <begin position="763"/>
        <end position="877"/>
    </location>
</feature>
<dbReference type="PANTHER" id="PTHR10261">
    <property type="entry name" value="COATOMER SUBUNIT GAMMA"/>
    <property type="match status" value="1"/>
</dbReference>
<comment type="subcellular location">
    <subcellularLocation>
        <location evidence="13">Cytoplasm</location>
    </subcellularLocation>
    <subcellularLocation>
        <location evidence="1 13">Golgi apparatus membrane</location>
        <topology evidence="1 13">Peripheral membrane protein</topology>
        <orientation evidence="1 13">Cytoplasmic side</orientation>
    </subcellularLocation>
    <subcellularLocation>
        <location evidence="13">Cytoplasmic vesicle</location>
        <location evidence="13">COPI-coated vesicle membrane</location>
        <topology evidence="13">Peripheral membrane protein</topology>
        <orientation evidence="13">Cytoplasmic side</orientation>
    </subcellularLocation>
</comment>
<dbReference type="Pfam" id="PF16381">
    <property type="entry name" value="Coatomer_g_Cpla"/>
    <property type="match status" value="1"/>
</dbReference>
<feature type="domain" description="Coatomer gamma subunit appendage Ig-like subdomain" evidence="15">
    <location>
        <begin position="616"/>
        <end position="760"/>
    </location>
</feature>
<comment type="similarity">
    <text evidence="2 13">Belongs to the COPG family.</text>
</comment>
<comment type="caution">
    <text evidence="17">The sequence shown here is derived from an EMBL/GenBank/DDBJ whole genome shotgun (WGS) entry which is preliminary data.</text>
</comment>
<evidence type="ECO:0000256" key="5">
    <source>
        <dbReference type="ARBA" id="ARBA00022490"/>
    </source>
</evidence>
<evidence type="ECO:0000259" key="14">
    <source>
        <dbReference type="Pfam" id="PF01602"/>
    </source>
</evidence>
<dbReference type="GO" id="GO:0009306">
    <property type="term" value="P:protein secretion"/>
    <property type="evidence" value="ECO:0007669"/>
    <property type="project" value="TreeGrafter"/>
</dbReference>
<protein>
    <recommendedName>
        <fullName evidence="13">Coatomer subunit gamma</fullName>
    </recommendedName>
</protein>
<dbReference type="GO" id="GO:0005783">
    <property type="term" value="C:endoplasmic reticulum"/>
    <property type="evidence" value="ECO:0007669"/>
    <property type="project" value="TreeGrafter"/>
</dbReference>
<evidence type="ECO:0000256" key="7">
    <source>
        <dbReference type="ARBA" id="ARBA00022892"/>
    </source>
</evidence>
<evidence type="ECO:0000259" key="16">
    <source>
        <dbReference type="Pfam" id="PF16381"/>
    </source>
</evidence>
<dbReference type="SUPFAM" id="SSF49348">
    <property type="entry name" value="Clathrin adaptor appendage domain"/>
    <property type="match status" value="1"/>
</dbReference>
<dbReference type="FunFam" id="1.25.10.10:FF:000382">
    <property type="entry name" value="Coatomer subunit gamma"/>
    <property type="match status" value="1"/>
</dbReference>
<keyword evidence="10 13" id="KW-0472">Membrane</keyword>
<dbReference type="AlphaFoldDB" id="A0AA35SXT3"/>
<feature type="domain" description="Clathrin/coatomer adaptor adaptin-like N-terminal" evidence="14">
    <location>
        <begin position="24"/>
        <end position="539"/>
    </location>
</feature>
<dbReference type="SUPFAM" id="SSF48371">
    <property type="entry name" value="ARM repeat"/>
    <property type="match status" value="1"/>
</dbReference>
<evidence type="ECO:0000256" key="4">
    <source>
        <dbReference type="ARBA" id="ARBA00022448"/>
    </source>
</evidence>
<evidence type="ECO:0000256" key="6">
    <source>
        <dbReference type="ARBA" id="ARBA00022737"/>
    </source>
</evidence>
<evidence type="ECO:0000313" key="18">
    <source>
        <dbReference type="Proteomes" id="UP001174909"/>
    </source>
</evidence>
<keyword evidence="6" id="KW-0677">Repeat</keyword>
<keyword evidence="7 13" id="KW-0931">ER-Golgi transport</keyword>
<comment type="subunit">
    <text evidence="3">Oligomeric complex that consists of at least the alpha, beta, beta', gamma, delta, epsilon and zeta subunits.</text>
</comment>
<evidence type="ECO:0000256" key="1">
    <source>
        <dbReference type="ARBA" id="ARBA00004255"/>
    </source>
</evidence>
<gene>
    <name evidence="17" type="ORF">GBAR_LOCUS20709</name>
</gene>
<evidence type="ECO:0000256" key="13">
    <source>
        <dbReference type="PIRNR" id="PIRNR037093"/>
    </source>
</evidence>
<dbReference type="InterPro" id="IPR012295">
    <property type="entry name" value="TBP_dom_sf"/>
</dbReference>
<dbReference type="GO" id="GO:0006888">
    <property type="term" value="P:endoplasmic reticulum to Golgi vesicle-mediated transport"/>
    <property type="evidence" value="ECO:0007669"/>
    <property type="project" value="TreeGrafter"/>
</dbReference>
<dbReference type="PIRSF" id="PIRSF037093">
    <property type="entry name" value="Coatomer_gamma_subunit"/>
    <property type="match status" value="1"/>
</dbReference>
<dbReference type="GO" id="GO:0006886">
    <property type="term" value="P:intracellular protein transport"/>
    <property type="evidence" value="ECO:0007669"/>
    <property type="project" value="InterPro"/>
</dbReference>
<sequence>MNILKGYKKDDEESGGNPFLRLEKSAVLQETRTFNDNVINSRKCATVLTKVLCILNQGVTMNSTEATEVFFATTKLFQSKDISLRRLVYLAIKEMSTIADDVIIVTSSLTKDMTGKEEEYRASAIRALCTILDASMMQSIERYMKQAIVDRNPAVSSAALVSSLHLCRKGSGDIVKRWVNEVQEALSSDNVMVQYHAMGLLYHIRKHDRLAVSKMVTKLTRSSMRSAHGYCLLIRIACQVMEEEERSSNSVLYDFLETCLRHKSEMVVYEAARAMVNLNNVTARELQPAVSVLQMFLTSAKPTVRFAAVKTLNQISMIHPEAVTTCNVDLENLISDTNRSIATLAITTLLKTGSEASVERLMKQISSFMSEISDEFKTIVVEAIRSVCVKFPRKHHILMTFLSSMLREEGGFEYKRAIVCTIITIIEENPDAKESGLSHLCEFIEDCEHVELATRILHLLGREGPRSPKPHRFIRYIYNRVLLEAPPVRAAAVTSLAKFGASCDSLLDSVLVLLDRCLMDGDDEVRDRALLYFEILKQKQKALTSRYILSDLTVSVVGLERALMQYCSQPQETSFDLKTVPIETIPVGPAKSIGERTPGASVQKPGALAASKQDVYAKQLAAIPEFADLGPLFKSSDRPVELTESETEYVVRCVKHTFNKHLVLQFDVTNTLNDQLLEEVRVEVEESEGWSIVTSVPIPSLPYGKPTSTYTLLEMEDATQVSGTFLNTLKFNVRDCDPTTGEPESVQGFPDEYVLENLEVVVADHVQRVIRPNFAASWDEIGDENQVEETFALSTMRDIPDAVNQIITFMGMQPCERSDKVDPDKPSHSLLLAGVYRGGHDVLVKARLARSAAQGVNMKITVRSPDMNACEIIAGAVG</sequence>